<keyword evidence="4" id="KW-1185">Reference proteome</keyword>
<dbReference type="InterPro" id="IPR037219">
    <property type="entry name" value="Peptidase_M41-like"/>
</dbReference>
<reference evidence="3" key="2">
    <citation type="submission" date="2021-08" db="EMBL/GenBank/DDBJ databases">
        <authorList>
            <person name="Tani A."/>
            <person name="Ola A."/>
            <person name="Ogura Y."/>
            <person name="Katsura K."/>
            <person name="Hayashi T."/>
        </authorList>
    </citation>
    <scope>NUCLEOTIDE SEQUENCE</scope>
    <source>
        <strain evidence="3">DSM 14458</strain>
    </source>
</reference>
<evidence type="ECO:0000313" key="3">
    <source>
        <dbReference type="EMBL" id="GJE77407.1"/>
    </source>
</evidence>
<dbReference type="Pfam" id="PF01434">
    <property type="entry name" value="Peptidase_M41"/>
    <property type="match status" value="1"/>
</dbReference>
<accession>A0ABQ4V3H8</accession>
<dbReference type="InterPro" id="IPR000642">
    <property type="entry name" value="Peptidase_M41"/>
</dbReference>
<keyword evidence="3" id="KW-0645">Protease</keyword>
<keyword evidence="3" id="KW-0482">Metalloprotease</keyword>
<feature type="region of interest" description="Disordered" evidence="1">
    <location>
        <begin position="150"/>
        <end position="198"/>
    </location>
</feature>
<dbReference type="GO" id="GO:0008237">
    <property type="term" value="F:metallopeptidase activity"/>
    <property type="evidence" value="ECO:0007669"/>
    <property type="project" value="UniProtKB-KW"/>
</dbReference>
<dbReference type="Proteomes" id="UP001055093">
    <property type="component" value="Unassembled WGS sequence"/>
</dbReference>
<evidence type="ECO:0000256" key="1">
    <source>
        <dbReference type="SAM" id="MobiDB-lite"/>
    </source>
</evidence>
<protein>
    <submittedName>
        <fullName evidence="3">ATP-dependent zinc metalloprotease FtsH</fullName>
    </submittedName>
</protein>
<reference evidence="3" key="1">
    <citation type="journal article" date="2021" name="Front. Microbiol.">
        <title>Comprehensive Comparative Genomics and Phenotyping of Methylobacterium Species.</title>
        <authorList>
            <person name="Alessa O."/>
            <person name="Ogura Y."/>
            <person name="Fujitani Y."/>
            <person name="Takami H."/>
            <person name="Hayashi T."/>
            <person name="Sahin N."/>
            <person name="Tani A."/>
        </authorList>
    </citation>
    <scope>NUCLEOTIDE SEQUENCE</scope>
    <source>
        <strain evidence="3">DSM 14458</strain>
    </source>
</reference>
<dbReference type="Gene3D" id="1.20.58.760">
    <property type="entry name" value="Peptidase M41"/>
    <property type="match status" value="1"/>
</dbReference>
<dbReference type="SUPFAM" id="SSF140990">
    <property type="entry name" value="FtsH protease domain-like"/>
    <property type="match status" value="1"/>
</dbReference>
<sequence length="229" mass="24410">MPLTGGARHRAAIHEVGHAVVSRALDIGSNIDLSIHDGGSELMLEHAIGGDATLPQLDAILEIALVGRVAEEIAFDTGSIAVGLGSGSDLARATKIARDIKWRFGLGSFGPIHFEASTSDLLRVSELLGPGLRGCDLPHAHRHKTLHRLHGHADRTREAHAVGRSDRTRIRRGRAARSAVEMSKSHPGTTSSDGQNVREQGLAKPFKILDTFSKIGIDSLAWTLLTGVS</sequence>
<dbReference type="EMBL" id="BPRE01000014">
    <property type="protein sequence ID" value="GJE77407.1"/>
    <property type="molecule type" value="Genomic_DNA"/>
</dbReference>
<gene>
    <name evidence="3" type="primary">ftsH_3</name>
    <name evidence="3" type="ORF">BGCPKDLD_4011</name>
</gene>
<evidence type="ECO:0000313" key="4">
    <source>
        <dbReference type="Proteomes" id="UP001055093"/>
    </source>
</evidence>
<comment type="caution">
    <text evidence="3">The sequence shown here is derived from an EMBL/GenBank/DDBJ whole genome shotgun (WGS) entry which is preliminary data.</text>
</comment>
<keyword evidence="3" id="KW-0378">Hydrolase</keyword>
<feature type="compositionally biased region" description="Polar residues" evidence="1">
    <location>
        <begin position="186"/>
        <end position="198"/>
    </location>
</feature>
<feature type="domain" description="Peptidase M41" evidence="2">
    <location>
        <begin position="7"/>
        <end position="119"/>
    </location>
</feature>
<evidence type="ECO:0000259" key="2">
    <source>
        <dbReference type="Pfam" id="PF01434"/>
    </source>
</evidence>
<feature type="compositionally biased region" description="Basic and acidic residues" evidence="1">
    <location>
        <begin position="151"/>
        <end position="168"/>
    </location>
</feature>
<dbReference type="RefSeq" id="WP_171015440.1">
    <property type="nucleotide sequence ID" value="NZ_BPRE01000014.1"/>
</dbReference>
<name>A0ABQ4V3H8_9HYPH</name>
<organism evidence="3 4">
    <name type="scientific">Methylorubrum suomiense</name>
    <dbReference type="NCBI Taxonomy" id="144191"/>
    <lineage>
        <taxon>Bacteria</taxon>
        <taxon>Pseudomonadati</taxon>
        <taxon>Pseudomonadota</taxon>
        <taxon>Alphaproteobacteria</taxon>
        <taxon>Hyphomicrobiales</taxon>
        <taxon>Methylobacteriaceae</taxon>
        <taxon>Methylorubrum</taxon>
    </lineage>
</organism>
<proteinExistence type="predicted"/>